<dbReference type="Proteomes" id="UP000033934">
    <property type="component" value="Unassembled WGS sequence"/>
</dbReference>
<name>A0A0G0L7M4_9BACT</name>
<feature type="domain" description="Polymerase/histidinol phosphatase N-terminal" evidence="1">
    <location>
        <begin position="7"/>
        <end position="70"/>
    </location>
</feature>
<dbReference type="PANTHER" id="PTHR42924">
    <property type="entry name" value="EXONUCLEASE"/>
    <property type="match status" value="1"/>
</dbReference>
<dbReference type="InterPro" id="IPR003141">
    <property type="entry name" value="Pol/His_phosphatase_N"/>
</dbReference>
<dbReference type="SUPFAM" id="SSF89550">
    <property type="entry name" value="PHP domain-like"/>
    <property type="match status" value="1"/>
</dbReference>
<evidence type="ECO:0000259" key="1">
    <source>
        <dbReference type="SMART" id="SM00481"/>
    </source>
</evidence>
<dbReference type="AlphaFoldDB" id="A0A0G0L7M4"/>
<dbReference type="InterPro" id="IPR052018">
    <property type="entry name" value="PHP_domain"/>
</dbReference>
<dbReference type="SMART" id="SM00481">
    <property type="entry name" value="POLIIIAc"/>
    <property type="match status" value="1"/>
</dbReference>
<organism evidence="2 3">
    <name type="scientific">Berkelbacteria bacterium GW2011_GWA2_38_9</name>
    <dbReference type="NCBI Taxonomy" id="1618334"/>
    <lineage>
        <taxon>Bacteria</taxon>
        <taxon>Candidatus Berkelbacteria</taxon>
    </lineage>
</organism>
<dbReference type="GO" id="GO:0004534">
    <property type="term" value="F:5'-3' RNA exonuclease activity"/>
    <property type="evidence" value="ECO:0007669"/>
    <property type="project" value="TreeGrafter"/>
</dbReference>
<dbReference type="EMBL" id="LBVO01000058">
    <property type="protein sequence ID" value="KKQ87007.1"/>
    <property type="molecule type" value="Genomic_DNA"/>
</dbReference>
<dbReference type="GO" id="GO:0035312">
    <property type="term" value="F:5'-3' DNA exonuclease activity"/>
    <property type="evidence" value="ECO:0007669"/>
    <property type="project" value="TreeGrafter"/>
</dbReference>
<dbReference type="Gene3D" id="3.20.20.140">
    <property type="entry name" value="Metal-dependent hydrolases"/>
    <property type="match status" value="1"/>
</dbReference>
<gene>
    <name evidence="2" type="ORF">UT11_C0058G0003</name>
</gene>
<reference evidence="2 3" key="1">
    <citation type="journal article" date="2015" name="Nature">
        <title>rRNA introns, odd ribosomes, and small enigmatic genomes across a large radiation of phyla.</title>
        <authorList>
            <person name="Brown C.T."/>
            <person name="Hug L.A."/>
            <person name="Thomas B.C."/>
            <person name="Sharon I."/>
            <person name="Castelle C.J."/>
            <person name="Singh A."/>
            <person name="Wilkins M.J."/>
            <person name="Williams K.H."/>
            <person name="Banfield J.F."/>
        </authorList>
    </citation>
    <scope>NUCLEOTIDE SEQUENCE [LARGE SCALE GENOMIC DNA]</scope>
</reference>
<dbReference type="InterPro" id="IPR016195">
    <property type="entry name" value="Pol/histidinol_Pase-like"/>
</dbReference>
<evidence type="ECO:0000313" key="2">
    <source>
        <dbReference type="EMBL" id="KKQ87007.1"/>
    </source>
</evidence>
<sequence>MDKKLKIGLHIHSWLSADTSWTREQFIDLYKQAGFDILAICDHNEVAAAQELAKINLFRIVIGEEISTKEGEIIGLFLKSKIPAGLSMAETI</sequence>
<comment type="caution">
    <text evidence="2">The sequence shown here is derived from an EMBL/GenBank/DDBJ whole genome shotgun (WGS) entry which is preliminary data.</text>
</comment>
<dbReference type="PANTHER" id="PTHR42924:SF3">
    <property type="entry name" value="POLYMERASE_HISTIDINOL PHOSPHATASE N-TERMINAL DOMAIN-CONTAINING PROTEIN"/>
    <property type="match status" value="1"/>
</dbReference>
<protein>
    <submittedName>
        <fullName evidence="2">PHP domain protein</fullName>
    </submittedName>
</protein>
<evidence type="ECO:0000313" key="3">
    <source>
        <dbReference type="Proteomes" id="UP000033934"/>
    </source>
</evidence>
<accession>A0A0G0L7M4</accession>
<proteinExistence type="predicted"/>